<comment type="caution">
    <text evidence="12">The sequence shown here is derived from an EMBL/GenBank/DDBJ whole genome shotgun (WGS) entry which is preliminary data.</text>
</comment>
<keyword evidence="2 9" id="KW-0963">Cytoplasm</keyword>
<proteinExistence type="inferred from homology"/>
<name>A0A7C4KI41_9CHLR</name>
<dbReference type="HAMAP" id="MF_00127">
    <property type="entry name" value="His_tRNA_synth"/>
    <property type="match status" value="1"/>
</dbReference>
<dbReference type="PIRSF" id="PIRSF001549">
    <property type="entry name" value="His-tRNA_synth"/>
    <property type="match status" value="1"/>
</dbReference>
<feature type="binding site" evidence="10">
    <location>
        <position position="197"/>
    </location>
    <ligand>
        <name>L-histidine</name>
        <dbReference type="ChEBI" id="CHEBI:57595"/>
    </ligand>
</feature>
<dbReference type="EMBL" id="DSYK01000395">
    <property type="protein sequence ID" value="HGS21793.1"/>
    <property type="molecule type" value="Genomic_DNA"/>
</dbReference>
<keyword evidence="3 9" id="KW-0436">Ligase</keyword>
<dbReference type="SUPFAM" id="SSF52954">
    <property type="entry name" value="Class II aaRS ABD-related"/>
    <property type="match status" value="1"/>
</dbReference>
<organism evidence="12">
    <name type="scientific">Anaerolinea thermolimosa</name>
    <dbReference type="NCBI Taxonomy" id="229919"/>
    <lineage>
        <taxon>Bacteria</taxon>
        <taxon>Bacillati</taxon>
        <taxon>Chloroflexota</taxon>
        <taxon>Anaerolineae</taxon>
        <taxon>Anaerolineales</taxon>
        <taxon>Anaerolineaceae</taxon>
        <taxon>Anaerolinea</taxon>
    </lineage>
</organism>
<dbReference type="InterPro" id="IPR004154">
    <property type="entry name" value="Anticodon-bd"/>
</dbReference>
<dbReference type="GO" id="GO:0006427">
    <property type="term" value="P:histidyl-tRNA aminoacylation"/>
    <property type="evidence" value="ECO:0007669"/>
    <property type="project" value="UniProtKB-UniRule"/>
</dbReference>
<evidence type="ECO:0000256" key="7">
    <source>
        <dbReference type="ARBA" id="ARBA00023146"/>
    </source>
</evidence>
<dbReference type="Gene3D" id="3.30.930.10">
    <property type="entry name" value="Bira Bifunctional Protein, Domain 2"/>
    <property type="match status" value="1"/>
</dbReference>
<dbReference type="Pfam" id="PF03129">
    <property type="entry name" value="HGTP_anticodon"/>
    <property type="match status" value="1"/>
</dbReference>
<protein>
    <recommendedName>
        <fullName evidence="9">Histidine--tRNA ligase</fullName>
        <ecNumber evidence="9">6.1.1.21</ecNumber>
    </recommendedName>
    <alternativeName>
        <fullName evidence="9">Histidyl-tRNA synthetase</fullName>
        <shortName evidence="9">HisRS</shortName>
    </alternativeName>
</protein>
<comment type="subunit">
    <text evidence="9">Homodimer.</text>
</comment>
<dbReference type="PROSITE" id="PS50862">
    <property type="entry name" value="AA_TRNA_LIGASE_II"/>
    <property type="match status" value="1"/>
</dbReference>
<keyword evidence="4 9" id="KW-0547">Nucleotide-binding</keyword>
<dbReference type="CDD" id="cd00773">
    <property type="entry name" value="HisRS-like_core"/>
    <property type="match status" value="1"/>
</dbReference>
<dbReference type="InterPro" id="IPR015807">
    <property type="entry name" value="His-tRNA-ligase"/>
</dbReference>
<comment type="catalytic activity">
    <reaction evidence="8 9">
        <text>tRNA(His) + L-histidine + ATP = L-histidyl-tRNA(His) + AMP + diphosphate + H(+)</text>
        <dbReference type="Rhea" id="RHEA:17313"/>
        <dbReference type="Rhea" id="RHEA-COMP:9665"/>
        <dbReference type="Rhea" id="RHEA-COMP:9689"/>
        <dbReference type="ChEBI" id="CHEBI:15378"/>
        <dbReference type="ChEBI" id="CHEBI:30616"/>
        <dbReference type="ChEBI" id="CHEBI:33019"/>
        <dbReference type="ChEBI" id="CHEBI:57595"/>
        <dbReference type="ChEBI" id="CHEBI:78442"/>
        <dbReference type="ChEBI" id="CHEBI:78527"/>
        <dbReference type="ChEBI" id="CHEBI:456215"/>
        <dbReference type="EC" id="6.1.1.21"/>
    </reaction>
</comment>
<dbReference type="AlphaFoldDB" id="A0A7C4KI41"/>
<evidence type="ECO:0000256" key="1">
    <source>
        <dbReference type="ARBA" id="ARBA00008226"/>
    </source>
</evidence>
<feature type="domain" description="Aminoacyl-transfer RNA synthetases class-II family profile" evidence="11">
    <location>
        <begin position="78"/>
        <end position="389"/>
    </location>
</feature>
<feature type="binding site" evidence="10">
    <location>
        <position position="327"/>
    </location>
    <ligand>
        <name>L-histidine</name>
        <dbReference type="ChEBI" id="CHEBI:57595"/>
    </ligand>
</feature>
<gene>
    <name evidence="9 12" type="primary">hisS</name>
    <name evidence="12" type="ORF">ENT37_07975</name>
</gene>
<dbReference type="InterPro" id="IPR004516">
    <property type="entry name" value="HisRS/HisZ"/>
</dbReference>
<dbReference type="GO" id="GO:0004821">
    <property type="term" value="F:histidine-tRNA ligase activity"/>
    <property type="evidence" value="ECO:0007669"/>
    <property type="project" value="UniProtKB-UniRule"/>
</dbReference>
<dbReference type="EC" id="6.1.1.21" evidence="9"/>
<comment type="similarity">
    <text evidence="1 9">Belongs to the class-II aminoacyl-tRNA synthetase family.</text>
</comment>
<dbReference type="SUPFAM" id="SSF55681">
    <property type="entry name" value="Class II aaRS and biotin synthetases"/>
    <property type="match status" value="1"/>
</dbReference>
<accession>A0A7C4KI41</accession>
<reference evidence="12" key="1">
    <citation type="journal article" date="2020" name="mSystems">
        <title>Genome- and Community-Level Interaction Insights into Carbon Utilization and Element Cycling Functions of Hydrothermarchaeota in Hydrothermal Sediment.</title>
        <authorList>
            <person name="Zhou Z."/>
            <person name="Liu Y."/>
            <person name="Xu W."/>
            <person name="Pan J."/>
            <person name="Luo Z.H."/>
            <person name="Li M."/>
        </authorList>
    </citation>
    <scope>NUCLEOTIDE SEQUENCE [LARGE SCALE GENOMIC DNA]</scope>
    <source>
        <strain evidence="12">SpSt-573</strain>
    </source>
</reference>
<dbReference type="NCBIfam" id="TIGR00442">
    <property type="entry name" value="hisS"/>
    <property type="match status" value="1"/>
</dbReference>
<feature type="binding site" evidence="10">
    <location>
        <position position="179"/>
    </location>
    <ligand>
        <name>L-histidine</name>
        <dbReference type="ChEBI" id="CHEBI:57595"/>
    </ligand>
</feature>
<evidence type="ECO:0000256" key="10">
    <source>
        <dbReference type="PIRSR" id="PIRSR001549-1"/>
    </source>
</evidence>
<feature type="binding site" evidence="10">
    <location>
        <begin position="331"/>
        <end position="332"/>
    </location>
    <ligand>
        <name>L-histidine</name>
        <dbReference type="ChEBI" id="CHEBI:57595"/>
    </ligand>
</feature>
<sequence>MFIIPCRLLKILHDHTIFILTILPQENEPGVIWRHGNQKSMQRHTKKEINALTRERDVLKYFRNGAFIMKNVIQPVKGTRDFYPELMALRNWLYGKIRKVSERFGYQEYEGPFIEKIELYAAKSGDELVNQQSFVFQDRGGDPITLRPELTPTLARMVAQRQNELAFPLRWWSFGPFWRYERPQKGRTREFFQWNIDLIGVNTPEADAELLQVCAGFFQAVGLDPQKVQLLVNSRRLMDQQLSKLGLEGNLRRAAFRLIDRMDKLQPAEWEDYAFSQGLSAEQLDGIKTLLTNDEGWHQSEELCRVFELFQLTGLADYIRYDPHIIRGLDYYTGIVFEAKDLDGGRSILGGGHYDNLVAAVGGNPLPGVGFAMGDVMISLVLEKYGLIPSLRQNPAQVLVTVFDESRLASSFALAMQFRNAGLNTVYYPEAAKLPKQFKYADRIGVRFVVVSGPDEEAAGVITLKDLSNRTQEMLTVPSAIEKIHALLAVGQGL</sequence>
<keyword evidence="7 9" id="KW-0030">Aminoacyl-tRNA synthetase</keyword>
<evidence type="ECO:0000256" key="5">
    <source>
        <dbReference type="ARBA" id="ARBA00022840"/>
    </source>
</evidence>
<evidence type="ECO:0000259" key="11">
    <source>
        <dbReference type="PROSITE" id="PS50862"/>
    </source>
</evidence>
<evidence type="ECO:0000256" key="9">
    <source>
        <dbReference type="HAMAP-Rule" id="MF_00127"/>
    </source>
</evidence>
<evidence type="ECO:0000256" key="6">
    <source>
        <dbReference type="ARBA" id="ARBA00022917"/>
    </source>
</evidence>
<dbReference type="InterPro" id="IPR033656">
    <property type="entry name" value="HisRS_anticodon"/>
</dbReference>
<dbReference type="PANTHER" id="PTHR43707:SF1">
    <property type="entry name" value="HISTIDINE--TRNA LIGASE, MITOCHONDRIAL-RELATED"/>
    <property type="match status" value="1"/>
</dbReference>
<keyword evidence="6 9" id="KW-0648">Protein biosynthesis</keyword>
<feature type="binding site" evidence="10">
    <location>
        <position position="193"/>
    </location>
    <ligand>
        <name>L-histidine</name>
        <dbReference type="ChEBI" id="CHEBI:57595"/>
    </ligand>
</feature>
<dbReference type="CDD" id="cd00859">
    <property type="entry name" value="HisRS_anticodon"/>
    <property type="match status" value="1"/>
</dbReference>
<dbReference type="InterPro" id="IPR045864">
    <property type="entry name" value="aa-tRNA-synth_II/BPL/LPL"/>
</dbReference>
<dbReference type="InterPro" id="IPR036621">
    <property type="entry name" value="Anticodon-bd_dom_sf"/>
</dbReference>
<feature type="binding site" evidence="10">
    <location>
        <begin position="149"/>
        <end position="151"/>
    </location>
    <ligand>
        <name>L-histidine</name>
        <dbReference type="ChEBI" id="CHEBI:57595"/>
    </ligand>
</feature>
<evidence type="ECO:0000256" key="2">
    <source>
        <dbReference type="ARBA" id="ARBA00022490"/>
    </source>
</evidence>
<evidence type="ECO:0000313" key="12">
    <source>
        <dbReference type="EMBL" id="HGS21793.1"/>
    </source>
</evidence>
<dbReference type="PANTHER" id="PTHR43707">
    <property type="entry name" value="HISTIDYL-TRNA SYNTHETASE"/>
    <property type="match status" value="1"/>
</dbReference>
<dbReference type="InterPro" id="IPR006195">
    <property type="entry name" value="aa-tRNA-synth_II"/>
</dbReference>
<dbReference type="GO" id="GO:0005524">
    <property type="term" value="F:ATP binding"/>
    <property type="evidence" value="ECO:0007669"/>
    <property type="project" value="UniProtKB-UniRule"/>
</dbReference>
<dbReference type="Gene3D" id="3.40.50.800">
    <property type="entry name" value="Anticodon-binding domain"/>
    <property type="match status" value="1"/>
</dbReference>
<dbReference type="Pfam" id="PF13393">
    <property type="entry name" value="tRNA-synt_His"/>
    <property type="match status" value="1"/>
</dbReference>
<keyword evidence="5 9" id="KW-0067">ATP-binding</keyword>
<evidence type="ECO:0000256" key="4">
    <source>
        <dbReference type="ARBA" id="ARBA00022741"/>
    </source>
</evidence>
<dbReference type="InterPro" id="IPR041715">
    <property type="entry name" value="HisRS-like_core"/>
</dbReference>
<comment type="subcellular location">
    <subcellularLocation>
        <location evidence="9">Cytoplasm</location>
    </subcellularLocation>
</comment>
<dbReference type="GO" id="GO:0005737">
    <property type="term" value="C:cytoplasm"/>
    <property type="evidence" value="ECO:0007669"/>
    <property type="project" value="UniProtKB-SubCell"/>
</dbReference>
<evidence type="ECO:0000256" key="3">
    <source>
        <dbReference type="ARBA" id="ARBA00022598"/>
    </source>
</evidence>
<evidence type="ECO:0000256" key="8">
    <source>
        <dbReference type="ARBA" id="ARBA00047639"/>
    </source>
</evidence>